<feature type="domain" description="PPIase FKBP-type" evidence="9">
    <location>
        <begin position="99"/>
        <end position="187"/>
    </location>
</feature>
<evidence type="ECO:0000256" key="4">
    <source>
        <dbReference type="ARBA" id="ARBA00022490"/>
    </source>
</evidence>
<dbReference type="GO" id="GO:0033017">
    <property type="term" value="C:sarcoplasmic reticulum membrane"/>
    <property type="evidence" value="ECO:0007669"/>
    <property type="project" value="TreeGrafter"/>
</dbReference>
<evidence type="ECO:0000256" key="5">
    <source>
        <dbReference type="ARBA" id="ARBA00023110"/>
    </source>
</evidence>
<dbReference type="EC" id="5.2.1.8" evidence="3 8"/>
<evidence type="ECO:0000256" key="8">
    <source>
        <dbReference type="PROSITE-ProRule" id="PRU00277"/>
    </source>
</evidence>
<keyword evidence="5 8" id="KW-0697">Rotamase</keyword>
<dbReference type="InterPro" id="IPR050689">
    <property type="entry name" value="FKBP-type_PPIase"/>
</dbReference>
<comment type="catalytic activity">
    <reaction evidence="1 8">
        <text>[protein]-peptidylproline (omega=180) = [protein]-peptidylproline (omega=0)</text>
        <dbReference type="Rhea" id="RHEA:16237"/>
        <dbReference type="Rhea" id="RHEA-COMP:10747"/>
        <dbReference type="Rhea" id="RHEA-COMP:10748"/>
        <dbReference type="ChEBI" id="CHEBI:83833"/>
        <dbReference type="ChEBI" id="CHEBI:83834"/>
        <dbReference type="EC" id="5.2.1.8"/>
    </reaction>
</comment>
<dbReference type="Proteomes" id="UP000694427">
    <property type="component" value="Unplaced"/>
</dbReference>
<evidence type="ECO:0000256" key="3">
    <source>
        <dbReference type="ARBA" id="ARBA00013194"/>
    </source>
</evidence>
<dbReference type="InterPro" id="IPR001179">
    <property type="entry name" value="PPIase_FKBP_dom"/>
</dbReference>
<reference evidence="10" key="2">
    <citation type="submission" date="2025-09" db="UniProtKB">
        <authorList>
            <consortium name="Ensembl"/>
        </authorList>
    </citation>
    <scope>IDENTIFICATION</scope>
</reference>
<dbReference type="Ensembl" id="ENSCCRT00010021787.1">
    <property type="protein sequence ID" value="ENSCCRP00010019888.1"/>
    <property type="gene ID" value="ENSCCRG00010008621.1"/>
</dbReference>
<evidence type="ECO:0000259" key="9">
    <source>
        <dbReference type="PROSITE" id="PS50059"/>
    </source>
</evidence>
<dbReference type="InterPro" id="IPR046357">
    <property type="entry name" value="PPIase_dom_sf"/>
</dbReference>
<keyword evidence="6 8" id="KW-0413">Isomerase</keyword>
<dbReference type="Pfam" id="PF00254">
    <property type="entry name" value="FKBP_C"/>
    <property type="match status" value="1"/>
</dbReference>
<evidence type="ECO:0000256" key="1">
    <source>
        <dbReference type="ARBA" id="ARBA00000971"/>
    </source>
</evidence>
<evidence type="ECO:0000313" key="11">
    <source>
        <dbReference type="Proteomes" id="UP000694427"/>
    </source>
</evidence>
<protein>
    <recommendedName>
        <fullName evidence="3 8">peptidylprolyl isomerase</fullName>
        <ecNumber evidence="3 8">5.2.1.8</ecNumber>
    </recommendedName>
</protein>
<comment type="similarity">
    <text evidence="7">Belongs to the FKBP-type PPIase family. FKBP1 subfamily.</text>
</comment>
<organism evidence="10 11">
    <name type="scientific">Cyprinus carpio</name>
    <name type="common">Common carp</name>
    <dbReference type="NCBI Taxonomy" id="7962"/>
    <lineage>
        <taxon>Eukaryota</taxon>
        <taxon>Metazoa</taxon>
        <taxon>Chordata</taxon>
        <taxon>Craniata</taxon>
        <taxon>Vertebrata</taxon>
        <taxon>Euteleostomi</taxon>
        <taxon>Actinopterygii</taxon>
        <taxon>Neopterygii</taxon>
        <taxon>Teleostei</taxon>
        <taxon>Ostariophysi</taxon>
        <taxon>Cypriniformes</taxon>
        <taxon>Cyprinidae</taxon>
        <taxon>Cyprininae</taxon>
        <taxon>Cyprinus</taxon>
    </lineage>
</organism>
<dbReference type="AlphaFoldDB" id="A0A8C1INI7"/>
<comment type="subcellular location">
    <subcellularLocation>
        <location evidence="2">Cytoplasm</location>
    </subcellularLocation>
</comment>
<evidence type="ECO:0000256" key="6">
    <source>
        <dbReference type="ARBA" id="ARBA00023235"/>
    </source>
</evidence>
<keyword evidence="4" id="KW-0963">Cytoplasm</keyword>
<dbReference type="GO" id="GO:0003755">
    <property type="term" value="F:peptidyl-prolyl cis-trans isomerase activity"/>
    <property type="evidence" value="ECO:0007669"/>
    <property type="project" value="UniProtKB-KW"/>
</dbReference>
<dbReference type="PANTHER" id="PTHR10516">
    <property type="entry name" value="PEPTIDYL-PROLYL CIS-TRANS ISOMERASE"/>
    <property type="match status" value="1"/>
</dbReference>
<proteinExistence type="inferred from homology"/>
<dbReference type="FunFam" id="3.10.50.40:FF:000008">
    <property type="entry name" value="Peptidylprolyl isomerase"/>
    <property type="match status" value="1"/>
</dbReference>
<dbReference type="PANTHER" id="PTHR10516:SF452">
    <property type="entry name" value="PEPTIDYLPROLYL ISOMERASE"/>
    <property type="match status" value="1"/>
</dbReference>
<name>A0A8C1INI7_CYPCA</name>
<dbReference type="SUPFAM" id="SSF54534">
    <property type="entry name" value="FKBP-like"/>
    <property type="match status" value="1"/>
</dbReference>
<sequence>MTVVANIKLEYFIVRNVFRVETVVNIHCIWRCVADRALFGVCPLGALYAHVWRGRGSALNQRLKRILCAELQESKQAARMGVEVETITPGDGSTFPKKGQTCVVHYVGSLTDGRKFDSSRDRGKPFKFKIGKQEVIRGWDEGVAQMSVGQRAKLTCTPDFAYGSKGHPGIIPPNATLIFDVELIGLE</sequence>
<dbReference type="PROSITE" id="PS50059">
    <property type="entry name" value="FKBP_PPIASE"/>
    <property type="match status" value="1"/>
</dbReference>
<keyword evidence="11" id="KW-1185">Reference proteome</keyword>
<reference evidence="10" key="1">
    <citation type="submission" date="2025-08" db="UniProtKB">
        <authorList>
            <consortium name="Ensembl"/>
        </authorList>
    </citation>
    <scope>IDENTIFICATION</scope>
</reference>
<evidence type="ECO:0000256" key="7">
    <source>
        <dbReference type="ARBA" id="ARBA00038106"/>
    </source>
</evidence>
<accession>A0A8C1INI7</accession>
<evidence type="ECO:0000256" key="2">
    <source>
        <dbReference type="ARBA" id="ARBA00004496"/>
    </source>
</evidence>
<dbReference type="Gene3D" id="3.10.50.40">
    <property type="match status" value="1"/>
</dbReference>
<evidence type="ECO:0000313" key="10">
    <source>
        <dbReference type="Ensembl" id="ENSCCRP00010019888.1"/>
    </source>
</evidence>